<dbReference type="EMBL" id="CADEAL010000569">
    <property type="protein sequence ID" value="CAB1422205.1"/>
    <property type="molecule type" value="Genomic_DNA"/>
</dbReference>
<dbReference type="Proteomes" id="UP001153269">
    <property type="component" value="Unassembled WGS sequence"/>
</dbReference>
<evidence type="ECO:0000313" key="3">
    <source>
        <dbReference type="Proteomes" id="UP001153269"/>
    </source>
</evidence>
<proteinExistence type="predicted"/>
<organism evidence="2 3">
    <name type="scientific">Pleuronectes platessa</name>
    <name type="common">European plaice</name>
    <dbReference type="NCBI Taxonomy" id="8262"/>
    <lineage>
        <taxon>Eukaryota</taxon>
        <taxon>Metazoa</taxon>
        <taxon>Chordata</taxon>
        <taxon>Craniata</taxon>
        <taxon>Vertebrata</taxon>
        <taxon>Euteleostomi</taxon>
        <taxon>Actinopterygii</taxon>
        <taxon>Neopterygii</taxon>
        <taxon>Teleostei</taxon>
        <taxon>Neoteleostei</taxon>
        <taxon>Acanthomorphata</taxon>
        <taxon>Carangaria</taxon>
        <taxon>Pleuronectiformes</taxon>
        <taxon>Pleuronectoidei</taxon>
        <taxon>Pleuronectidae</taxon>
        <taxon>Pleuronectes</taxon>
    </lineage>
</organism>
<name>A0A9N7Y8F2_PLEPL</name>
<gene>
    <name evidence="2" type="ORF">PLEPLA_LOCUS10094</name>
</gene>
<protein>
    <submittedName>
        <fullName evidence="2">Uncharacterized protein</fullName>
    </submittedName>
</protein>
<evidence type="ECO:0000313" key="2">
    <source>
        <dbReference type="EMBL" id="CAB1422205.1"/>
    </source>
</evidence>
<accession>A0A9N7Y8F2</accession>
<feature type="compositionally biased region" description="Basic and acidic residues" evidence="1">
    <location>
        <begin position="1"/>
        <end position="11"/>
    </location>
</feature>
<feature type="region of interest" description="Disordered" evidence="1">
    <location>
        <begin position="1"/>
        <end position="21"/>
    </location>
</feature>
<sequence>MDDSPEVKPNRLDPPPSGLLQYRTSTSPRSCLDIVVIAKQSLCFSCSDTNEAVSASFLCIGGANGFCQVTAGTSGPSLPLWCHGPSDTVGTTRATPPPGRSSAAWFD</sequence>
<comment type="caution">
    <text evidence="2">The sequence shown here is derived from an EMBL/GenBank/DDBJ whole genome shotgun (WGS) entry which is preliminary data.</text>
</comment>
<keyword evidence="3" id="KW-1185">Reference proteome</keyword>
<evidence type="ECO:0000256" key="1">
    <source>
        <dbReference type="SAM" id="MobiDB-lite"/>
    </source>
</evidence>
<dbReference type="AlphaFoldDB" id="A0A9N7Y8F2"/>
<reference evidence="2" key="1">
    <citation type="submission" date="2020-03" db="EMBL/GenBank/DDBJ databases">
        <authorList>
            <person name="Weist P."/>
        </authorList>
    </citation>
    <scope>NUCLEOTIDE SEQUENCE</scope>
</reference>